<name>A0A2A4FSW9_9SPHN</name>
<dbReference type="AlphaFoldDB" id="A0A2A4FSW9"/>
<dbReference type="NCBIfam" id="TIGR03184">
    <property type="entry name" value="DNA_S_dndE"/>
    <property type="match status" value="1"/>
</dbReference>
<protein>
    <submittedName>
        <fullName evidence="1">DNA sulfur modification protein DndE</fullName>
    </submittedName>
</protein>
<dbReference type="InterPro" id="IPR038472">
    <property type="entry name" value="DndE_sf"/>
</dbReference>
<accession>A0A2A4FSW9</accession>
<dbReference type="OrthoDB" id="9181877at2"/>
<dbReference type="Pfam" id="PF08870">
    <property type="entry name" value="DndE"/>
    <property type="match status" value="1"/>
</dbReference>
<evidence type="ECO:0000313" key="2">
    <source>
        <dbReference type="Proteomes" id="UP000218934"/>
    </source>
</evidence>
<gene>
    <name evidence="1" type="primary">dndE</name>
    <name evidence="1" type="ORF">COO09_18230</name>
</gene>
<comment type="caution">
    <text evidence="1">The sequence shown here is derived from an EMBL/GenBank/DDBJ whole genome shotgun (WGS) entry which is preliminary data.</text>
</comment>
<keyword evidence="2" id="KW-1185">Reference proteome</keyword>
<dbReference type="Gene3D" id="1.10.1220.160">
    <property type="entry name" value="DNA sulphur modification protein DndE"/>
    <property type="match status" value="1"/>
</dbReference>
<dbReference type="EMBL" id="NWUF01000022">
    <property type="protein sequence ID" value="PCE40796.1"/>
    <property type="molecule type" value="Genomic_DNA"/>
</dbReference>
<dbReference type="InterPro" id="IPR014969">
    <property type="entry name" value="DNA_S_DndE"/>
</dbReference>
<reference evidence="1 2" key="1">
    <citation type="submission" date="2017-09" db="EMBL/GenBank/DDBJ databases">
        <title>The Catabolism of 3,6-Dichlorosalicylic acid is Initiated by the Cytochrome P450 Monooxygenase DsmABC in Rhizorhabdus dicambivorans Ndbn-20.</title>
        <authorList>
            <person name="Na L."/>
        </authorList>
    </citation>
    <scope>NUCLEOTIDE SEQUENCE [LARGE SCALE GENOMIC DNA]</scope>
    <source>
        <strain evidence="1 2">Ndbn-20m</strain>
    </source>
</reference>
<dbReference type="Proteomes" id="UP000218934">
    <property type="component" value="Unassembled WGS sequence"/>
</dbReference>
<proteinExistence type="predicted"/>
<dbReference type="KEGG" id="rdi:CMV14_22295"/>
<evidence type="ECO:0000313" key="1">
    <source>
        <dbReference type="EMBL" id="PCE40796.1"/>
    </source>
</evidence>
<organism evidence="1 2">
    <name type="scientific">Rhizorhabdus dicambivorans</name>
    <dbReference type="NCBI Taxonomy" id="1850238"/>
    <lineage>
        <taxon>Bacteria</taxon>
        <taxon>Pseudomonadati</taxon>
        <taxon>Pseudomonadota</taxon>
        <taxon>Alphaproteobacteria</taxon>
        <taxon>Sphingomonadales</taxon>
        <taxon>Sphingomonadaceae</taxon>
        <taxon>Rhizorhabdus</taxon>
    </lineage>
</organism>
<dbReference type="RefSeq" id="WP_066966614.1">
    <property type="nucleotide sequence ID" value="NZ_CP023449.1"/>
</dbReference>
<sequence length="125" mass="13673">MRFNKLKISADATSRLRSLRQRTGLTPNLLCRAAIMLSLEEGPVGQGARPDENGQEFNAYTLTGDYNGLIGALLRFVEETEPGREEVLGNEELVARLRTHIHRGVATLSVRAKSPADLARLAMAA</sequence>